<keyword evidence="6" id="KW-1185">Reference proteome</keyword>
<evidence type="ECO:0000313" key="5">
    <source>
        <dbReference type="EMBL" id="GIM46713.1"/>
    </source>
</evidence>
<accession>A0AAV4LG72</accession>
<dbReference type="Gene3D" id="1.10.10.10">
    <property type="entry name" value="Winged helix-like DNA-binding domain superfamily/Winged helix DNA-binding domain"/>
    <property type="match status" value="1"/>
</dbReference>
<dbReference type="GO" id="GO:0003677">
    <property type="term" value="F:DNA binding"/>
    <property type="evidence" value="ECO:0007669"/>
    <property type="project" value="UniProtKB-KW"/>
</dbReference>
<evidence type="ECO:0000256" key="3">
    <source>
        <dbReference type="ARBA" id="ARBA00023163"/>
    </source>
</evidence>
<organism evidence="5 6">
    <name type="scientific">Collibacillus ludicampi</name>
    <dbReference type="NCBI Taxonomy" id="2771369"/>
    <lineage>
        <taxon>Bacteria</taxon>
        <taxon>Bacillati</taxon>
        <taxon>Bacillota</taxon>
        <taxon>Bacilli</taxon>
        <taxon>Bacillales</taxon>
        <taxon>Alicyclobacillaceae</taxon>
        <taxon>Collibacillus</taxon>
    </lineage>
</organism>
<evidence type="ECO:0000256" key="1">
    <source>
        <dbReference type="ARBA" id="ARBA00023015"/>
    </source>
</evidence>
<dbReference type="PRINTS" id="PR00037">
    <property type="entry name" value="HTHLACR"/>
</dbReference>
<proteinExistence type="predicted"/>
<feature type="domain" description="HTH deoR-type" evidence="4">
    <location>
        <begin position="7"/>
        <end position="62"/>
    </location>
</feature>
<dbReference type="PROSITE" id="PS00894">
    <property type="entry name" value="HTH_DEOR_1"/>
    <property type="match status" value="1"/>
</dbReference>
<dbReference type="Gene3D" id="3.40.50.1360">
    <property type="match status" value="1"/>
</dbReference>
<dbReference type="InterPro" id="IPR037171">
    <property type="entry name" value="NagB/RpiA_transferase-like"/>
</dbReference>
<dbReference type="SMART" id="SM00420">
    <property type="entry name" value="HTH_DEOR"/>
    <property type="match status" value="1"/>
</dbReference>
<keyword evidence="3" id="KW-0804">Transcription</keyword>
<sequence length="259" mass="28856">MSNVLFGEERKMMILKYIQQHSRASVQELSRVLNVSESTVRRDLKELEDEKMLHRTHGGAVSLQGVNFEPTFMEKGVKYQREKVAIAKKAAELIDDGDTILLDSGTTTFHLLSELHRFSELTIVTNCPLFVEYIQDRPTIELIVVGGIYRRGTAALVGPITEQLIRSVKVDKAFIGMNGIDLHDGLTTPNIMEASTKRQMIKSAKQVILLTDHSKVGKVSFAKVAEISDIDICVIDNGVPLEFVKGLEEQGVEVHVVDP</sequence>
<dbReference type="EMBL" id="BOQE01000001">
    <property type="protein sequence ID" value="GIM46713.1"/>
    <property type="molecule type" value="Genomic_DNA"/>
</dbReference>
<dbReference type="PROSITE" id="PS51000">
    <property type="entry name" value="HTH_DEOR_2"/>
    <property type="match status" value="1"/>
</dbReference>
<dbReference type="Proteomes" id="UP001057291">
    <property type="component" value="Unassembled WGS sequence"/>
</dbReference>
<evidence type="ECO:0000259" key="4">
    <source>
        <dbReference type="PROSITE" id="PS51000"/>
    </source>
</evidence>
<dbReference type="SMART" id="SM01134">
    <property type="entry name" value="DeoRC"/>
    <property type="match status" value="1"/>
</dbReference>
<evidence type="ECO:0000313" key="6">
    <source>
        <dbReference type="Proteomes" id="UP001057291"/>
    </source>
</evidence>
<dbReference type="InterPro" id="IPR014036">
    <property type="entry name" value="DeoR-like_C"/>
</dbReference>
<protein>
    <submittedName>
        <fullName evidence="5">GntR family transcriptional regulator</fullName>
    </submittedName>
</protein>
<dbReference type="Pfam" id="PF08220">
    <property type="entry name" value="HTH_DeoR"/>
    <property type="match status" value="1"/>
</dbReference>
<comment type="caution">
    <text evidence="5">The sequence shown here is derived from an EMBL/GenBank/DDBJ whole genome shotgun (WGS) entry which is preliminary data.</text>
</comment>
<dbReference type="PANTHER" id="PTHR30363:SF44">
    <property type="entry name" value="AGA OPERON TRANSCRIPTIONAL REPRESSOR-RELATED"/>
    <property type="match status" value="1"/>
</dbReference>
<dbReference type="InterPro" id="IPR036390">
    <property type="entry name" value="WH_DNA-bd_sf"/>
</dbReference>
<keyword evidence="1" id="KW-0805">Transcription regulation</keyword>
<name>A0AAV4LG72_9BACL</name>
<reference evidence="5" key="1">
    <citation type="journal article" date="2023" name="Int. J. Syst. Evol. Microbiol.">
        <title>Collibacillus ludicampi gen. nov., sp. nov., a new soil bacterium of the family Alicyclobacillaceae.</title>
        <authorList>
            <person name="Jojima T."/>
            <person name="Ioku Y."/>
            <person name="Fukuta Y."/>
            <person name="Shirasaka N."/>
            <person name="Matsumura Y."/>
            <person name="Mori M."/>
        </authorList>
    </citation>
    <scope>NUCLEOTIDE SEQUENCE</scope>
    <source>
        <strain evidence="5">TP075</strain>
    </source>
</reference>
<dbReference type="InterPro" id="IPR036388">
    <property type="entry name" value="WH-like_DNA-bd_sf"/>
</dbReference>
<evidence type="ECO:0000256" key="2">
    <source>
        <dbReference type="ARBA" id="ARBA00023125"/>
    </source>
</evidence>
<dbReference type="Pfam" id="PF00455">
    <property type="entry name" value="DeoRC"/>
    <property type="match status" value="1"/>
</dbReference>
<gene>
    <name evidence="5" type="ORF">DNHGIG_22620</name>
</gene>
<dbReference type="SUPFAM" id="SSF100950">
    <property type="entry name" value="NagB/RpiA/CoA transferase-like"/>
    <property type="match status" value="1"/>
</dbReference>
<dbReference type="InterPro" id="IPR018356">
    <property type="entry name" value="Tscrpt_reg_HTH_DeoR_CS"/>
</dbReference>
<keyword evidence="2" id="KW-0238">DNA-binding</keyword>
<dbReference type="AlphaFoldDB" id="A0AAV4LG72"/>
<dbReference type="InterPro" id="IPR001034">
    <property type="entry name" value="DeoR_HTH"/>
</dbReference>
<dbReference type="GO" id="GO:0003700">
    <property type="term" value="F:DNA-binding transcription factor activity"/>
    <property type="evidence" value="ECO:0007669"/>
    <property type="project" value="InterPro"/>
</dbReference>
<dbReference type="InterPro" id="IPR050313">
    <property type="entry name" value="Carb_Metab_HTH_regulators"/>
</dbReference>
<dbReference type="PANTHER" id="PTHR30363">
    <property type="entry name" value="HTH-TYPE TRANSCRIPTIONAL REGULATOR SRLR-RELATED"/>
    <property type="match status" value="1"/>
</dbReference>
<dbReference type="CDD" id="cd00090">
    <property type="entry name" value="HTH_ARSR"/>
    <property type="match status" value="1"/>
</dbReference>
<dbReference type="InterPro" id="IPR011991">
    <property type="entry name" value="ArsR-like_HTH"/>
</dbReference>
<dbReference type="SUPFAM" id="SSF46785">
    <property type="entry name" value="Winged helix' DNA-binding domain"/>
    <property type="match status" value="1"/>
</dbReference>